<sequence length="139" mass="15201">MYETILVPTDGSDPASRAVEHALELATRYDADVHALYCVETNRYGQPALSSSELVLDNLEDRGSTILAGIEDRAAEIGIETSQTVCRGRPWEEVHRAAAEIDADVIVIGYQGQGHSRTNRIGSVAERILRTPDRPVLTV</sequence>
<comment type="caution">
    <text evidence="3">The sequence shown here is derived from an EMBL/GenBank/DDBJ whole genome shotgun (WGS) entry which is preliminary data.</text>
</comment>
<evidence type="ECO:0000313" key="4">
    <source>
        <dbReference type="Proteomes" id="UP001202674"/>
    </source>
</evidence>
<comment type="similarity">
    <text evidence="1">Belongs to the universal stress protein A family.</text>
</comment>
<dbReference type="CDD" id="cd00293">
    <property type="entry name" value="USP-like"/>
    <property type="match status" value="1"/>
</dbReference>
<dbReference type="AlphaFoldDB" id="A0AAE3FRU2"/>
<gene>
    <name evidence="3" type="ORF">AArcSt11_09725</name>
</gene>
<reference evidence="3 4" key="1">
    <citation type="journal article" date="2022" name="Syst. Appl. Microbiol.">
        <title>Natronocalculus amylovorans gen. nov., sp. nov., and Natranaeroarchaeum aerophilus sp. nov., dominant culturable amylolytic natronoarchaea from hypersaline soda lakes in southwestern Siberia.</title>
        <authorList>
            <person name="Sorokin D.Y."/>
            <person name="Elcheninov A.G."/>
            <person name="Khizhniak T.V."/>
            <person name="Koenen M."/>
            <person name="Bale N.J."/>
            <person name="Damste J.S.S."/>
            <person name="Kublanov I.V."/>
        </authorList>
    </citation>
    <scope>NUCLEOTIDE SEQUENCE [LARGE SCALE GENOMIC DNA]</scope>
    <source>
        <strain evidence="3 4">AArc-St1-1</strain>
    </source>
</reference>
<organism evidence="3 4">
    <name type="scientific">Natranaeroarchaeum aerophilus</name>
    <dbReference type="NCBI Taxonomy" id="2917711"/>
    <lineage>
        <taxon>Archaea</taxon>
        <taxon>Methanobacteriati</taxon>
        <taxon>Methanobacteriota</taxon>
        <taxon>Stenosarchaea group</taxon>
        <taxon>Halobacteria</taxon>
        <taxon>Halobacteriales</taxon>
        <taxon>Natronoarchaeaceae</taxon>
        <taxon>Natranaeroarchaeum</taxon>
    </lineage>
</organism>
<dbReference type="InterPro" id="IPR006015">
    <property type="entry name" value="Universal_stress_UspA"/>
</dbReference>
<evidence type="ECO:0000313" key="3">
    <source>
        <dbReference type="EMBL" id="MCL9813930.1"/>
    </source>
</evidence>
<dbReference type="Gene3D" id="3.40.50.620">
    <property type="entry name" value="HUPs"/>
    <property type="match status" value="1"/>
</dbReference>
<dbReference type="InterPro" id="IPR014729">
    <property type="entry name" value="Rossmann-like_a/b/a_fold"/>
</dbReference>
<keyword evidence="4" id="KW-1185">Reference proteome</keyword>
<evidence type="ECO:0000259" key="2">
    <source>
        <dbReference type="Pfam" id="PF00582"/>
    </source>
</evidence>
<dbReference type="PANTHER" id="PTHR46268:SF6">
    <property type="entry name" value="UNIVERSAL STRESS PROTEIN UP12"/>
    <property type="match status" value="1"/>
</dbReference>
<evidence type="ECO:0000256" key="1">
    <source>
        <dbReference type="ARBA" id="ARBA00008791"/>
    </source>
</evidence>
<protein>
    <submittedName>
        <fullName evidence="3">Universal stress protein</fullName>
    </submittedName>
</protein>
<accession>A0AAE3FRU2</accession>
<name>A0AAE3FRU2_9EURY</name>
<dbReference type="RefSeq" id="WP_250596660.1">
    <property type="nucleotide sequence ID" value="NZ_JAKRVY010000004.1"/>
</dbReference>
<dbReference type="Pfam" id="PF00582">
    <property type="entry name" value="Usp"/>
    <property type="match status" value="1"/>
</dbReference>
<dbReference type="SUPFAM" id="SSF52402">
    <property type="entry name" value="Adenine nucleotide alpha hydrolases-like"/>
    <property type="match status" value="1"/>
</dbReference>
<dbReference type="PANTHER" id="PTHR46268">
    <property type="entry name" value="STRESS RESPONSE PROTEIN NHAX"/>
    <property type="match status" value="1"/>
</dbReference>
<proteinExistence type="inferred from homology"/>
<dbReference type="InterPro" id="IPR006016">
    <property type="entry name" value="UspA"/>
</dbReference>
<dbReference type="PRINTS" id="PR01438">
    <property type="entry name" value="UNVRSLSTRESS"/>
</dbReference>
<dbReference type="EMBL" id="JAKRVY010000004">
    <property type="protein sequence ID" value="MCL9813930.1"/>
    <property type="molecule type" value="Genomic_DNA"/>
</dbReference>
<dbReference type="Proteomes" id="UP001202674">
    <property type="component" value="Unassembled WGS sequence"/>
</dbReference>
<feature type="domain" description="UspA" evidence="2">
    <location>
        <begin position="1"/>
        <end position="139"/>
    </location>
</feature>